<organism evidence="1 2">
    <name type="scientific">Popillia japonica</name>
    <name type="common">Japanese beetle</name>
    <dbReference type="NCBI Taxonomy" id="7064"/>
    <lineage>
        <taxon>Eukaryota</taxon>
        <taxon>Metazoa</taxon>
        <taxon>Ecdysozoa</taxon>
        <taxon>Arthropoda</taxon>
        <taxon>Hexapoda</taxon>
        <taxon>Insecta</taxon>
        <taxon>Pterygota</taxon>
        <taxon>Neoptera</taxon>
        <taxon>Endopterygota</taxon>
        <taxon>Coleoptera</taxon>
        <taxon>Polyphaga</taxon>
        <taxon>Scarabaeiformia</taxon>
        <taxon>Scarabaeidae</taxon>
        <taxon>Rutelinae</taxon>
        <taxon>Popillia</taxon>
    </lineage>
</organism>
<name>A0AAW1LSA7_POPJA</name>
<evidence type="ECO:0000313" key="1">
    <source>
        <dbReference type="EMBL" id="KAK9736703.1"/>
    </source>
</evidence>
<gene>
    <name evidence="1" type="ORF">QE152_g11350</name>
</gene>
<accession>A0AAW1LSA7</accession>
<dbReference type="AlphaFoldDB" id="A0AAW1LSA7"/>
<proteinExistence type="predicted"/>
<dbReference type="Proteomes" id="UP001458880">
    <property type="component" value="Unassembled WGS sequence"/>
</dbReference>
<comment type="caution">
    <text evidence="1">The sequence shown here is derived from an EMBL/GenBank/DDBJ whole genome shotgun (WGS) entry which is preliminary data.</text>
</comment>
<dbReference type="EMBL" id="JASPKY010000110">
    <property type="protein sequence ID" value="KAK9736703.1"/>
    <property type="molecule type" value="Genomic_DNA"/>
</dbReference>
<sequence>MENVISKVVMGIHKISSVAVYRASTSATLLMDNGGGITCLKRHGRWKSDNIAEGYTDESLSNKKAAAMKILNPQGCSTSATIQSPSVPECRVKATTTTISTDTEMGSNGFIYKTVRLTIVLLILL</sequence>
<reference evidence="1 2" key="1">
    <citation type="journal article" date="2024" name="BMC Genomics">
        <title>De novo assembly and annotation of Popillia japonica's genome with initial clues to its potential as an invasive pest.</title>
        <authorList>
            <person name="Cucini C."/>
            <person name="Boschi S."/>
            <person name="Funari R."/>
            <person name="Cardaioli E."/>
            <person name="Iannotti N."/>
            <person name="Marturano G."/>
            <person name="Paoli F."/>
            <person name="Bruttini M."/>
            <person name="Carapelli A."/>
            <person name="Frati F."/>
            <person name="Nardi F."/>
        </authorList>
    </citation>
    <scope>NUCLEOTIDE SEQUENCE [LARGE SCALE GENOMIC DNA]</scope>
    <source>
        <strain evidence="1">DMR45628</strain>
    </source>
</reference>
<keyword evidence="2" id="KW-1185">Reference proteome</keyword>
<evidence type="ECO:0000313" key="2">
    <source>
        <dbReference type="Proteomes" id="UP001458880"/>
    </source>
</evidence>
<protein>
    <submittedName>
        <fullName evidence="1">Uncharacterized protein</fullName>
    </submittedName>
</protein>